<dbReference type="Proteomes" id="UP000886653">
    <property type="component" value="Unassembled WGS sequence"/>
</dbReference>
<comment type="caution">
    <text evidence="1">The sequence shown here is derived from an EMBL/GenBank/DDBJ whole genome shotgun (WGS) entry which is preliminary data.</text>
</comment>
<reference evidence="1" key="1">
    <citation type="submission" date="2013-11" db="EMBL/GenBank/DDBJ databases">
        <title>Genome sequence of the fusiform rust pathogen reveals effectors for host alternation and coevolution with pine.</title>
        <authorList>
            <consortium name="DOE Joint Genome Institute"/>
            <person name="Smith K."/>
            <person name="Pendleton A."/>
            <person name="Kubisiak T."/>
            <person name="Anderson C."/>
            <person name="Salamov A."/>
            <person name="Aerts A."/>
            <person name="Riley R."/>
            <person name="Clum A."/>
            <person name="Lindquist E."/>
            <person name="Ence D."/>
            <person name="Campbell M."/>
            <person name="Kronenberg Z."/>
            <person name="Feau N."/>
            <person name="Dhillon B."/>
            <person name="Hamelin R."/>
            <person name="Burleigh J."/>
            <person name="Smith J."/>
            <person name="Yandell M."/>
            <person name="Nelson C."/>
            <person name="Grigoriev I."/>
            <person name="Davis J."/>
        </authorList>
    </citation>
    <scope>NUCLEOTIDE SEQUENCE</scope>
    <source>
        <strain evidence="1">G11</strain>
    </source>
</reference>
<dbReference type="AlphaFoldDB" id="A0A9P6N9Y0"/>
<sequence>MILKKTDTSQTVLEHTHDQELGTIVATFKEWSSWLQSANNSIVVFSNHANLCYFMEG</sequence>
<evidence type="ECO:0000313" key="1">
    <source>
        <dbReference type="EMBL" id="KAG0142691.1"/>
    </source>
</evidence>
<accession>A0A9P6N9Y0</accession>
<keyword evidence="2" id="KW-1185">Reference proteome</keyword>
<evidence type="ECO:0008006" key="3">
    <source>
        <dbReference type="Google" id="ProtNLM"/>
    </source>
</evidence>
<dbReference type="EMBL" id="MU167341">
    <property type="protein sequence ID" value="KAG0142691.1"/>
    <property type="molecule type" value="Genomic_DNA"/>
</dbReference>
<gene>
    <name evidence="1" type="ORF">CROQUDRAFT_49954</name>
</gene>
<organism evidence="1 2">
    <name type="scientific">Cronartium quercuum f. sp. fusiforme G11</name>
    <dbReference type="NCBI Taxonomy" id="708437"/>
    <lineage>
        <taxon>Eukaryota</taxon>
        <taxon>Fungi</taxon>
        <taxon>Dikarya</taxon>
        <taxon>Basidiomycota</taxon>
        <taxon>Pucciniomycotina</taxon>
        <taxon>Pucciniomycetes</taxon>
        <taxon>Pucciniales</taxon>
        <taxon>Coleosporiaceae</taxon>
        <taxon>Cronartium</taxon>
    </lineage>
</organism>
<proteinExistence type="predicted"/>
<evidence type="ECO:0000313" key="2">
    <source>
        <dbReference type="Proteomes" id="UP000886653"/>
    </source>
</evidence>
<name>A0A9P6N9Y0_9BASI</name>
<protein>
    <recommendedName>
        <fullName evidence="3">Reverse transcriptase RNase H-like domain-containing protein</fullName>
    </recommendedName>
</protein>